<dbReference type="Pfam" id="PF00566">
    <property type="entry name" value="RabGAP-TBC"/>
    <property type="match status" value="1"/>
</dbReference>
<dbReference type="Gene3D" id="1.10.8.270">
    <property type="entry name" value="putative rabgap domain of human tbc1 domain family member 14 like domains"/>
    <property type="match status" value="1"/>
</dbReference>
<feature type="domain" description="Rab-GAP TBC" evidence="2">
    <location>
        <begin position="30"/>
        <end position="290"/>
    </location>
</feature>
<dbReference type="Gene3D" id="1.10.472.80">
    <property type="entry name" value="Ypt/Rab-GAP domain of gyp1p, domain 3"/>
    <property type="match status" value="1"/>
</dbReference>
<dbReference type="Proteomes" id="UP001145021">
    <property type="component" value="Unassembled WGS sequence"/>
</dbReference>
<evidence type="ECO:0000313" key="4">
    <source>
        <dbReference type="Proteomes" id="UP001145021"/>
    </source>
</evidence>
<name>A0A9W7XG35_9FUNG</name>
<accession>A0A9W7XG35</accession>
<dbReference type="PANTHER" id="PTHR22957:SF337">
    <property type="entry name" value="TBC1 DOMAIN FAMILY MEMBER 5"/>
    <property type="match status" value="1"/>
</dbReference>
<dbReference type="InterPro" id="IPR000195">
    <property type="entry name" value="Rab-GAP-TBC_dom"/>
</dbReference>
<protein>
    <recommendedName>
        <fullName evidence="2">Rab-GAP TBC domain-containing protein</fullName>
    </recommendedName>
</protein>
<dbReference type="AlphaFoldDB" id="A0A9W7XG35"/>
<dbReference type="PANTHER" id="PTHR22957">
    <property type="entry name" value="TBC1 DOMAIN FAMILY MEMBER GTPASE-ACTIVATING PROTEIN"/>
    <property type="match status" value="1"/>
</dbReference>
<dbReference type="InterPro" id="IPR035969">
    <property type="entry name" value="Rab-GAP_TBC_sf"/>
</dbReference>
<evidence type="ECO:0000259" key="2">
    <source>
        <dbReference type="PROSITE" id="PS50086"/>
    </source>
</evidence>
<sequence>MKKLYRDWQELKRLALMSPAHLQLLAFSTPGPLPLRSLRWRIHMDLLPAENFGQEDEECSGVWEAASTKERNNYTALRKQFLIDPDSLSSGSNWQGEGMHPLSLDEDSPWARYHADQELRSTIALDVARTFPDEEYFRQGRVQRMLGDILFVYAKMHSGLRYRQGMHELLAPLLLAVDVDAVSEGAFFLSRILDRRYVEHDAFALFDRLMRLCAPWYQAPTAAAVTPLVAQCQHILQKLALVDSELAEHIKSLDIEPQLFGLRWLRLLFGREISSLHSLMQLWDALLSDRAGVLRLVDWVAVVLLLANRRLLVQADYADCLATLLHLPQLPRPSAETLERTPLLANTPLPSSPLVDSALAAAQRLPLNSLVIPEMAPVQRLALQAAYLRSRPTSESAGLIAAQYELWDSESWAVVDTQGESVLPIEASVSVSAEQPLTIPIPTKAGAESIAESKPVYARKAYTSSILQQQRRAANGAAVQGTSPHKALVSASSHHSPLAMAMSPESVKSPGEVISSIGLLTAQITTLAAQCADALAQRPDEGSLRAVAAALHTVSRVWQDEVSRVPGSTFVRPRAMSDADMRVVLRDLDRLLVGLLSK</sequence>
<evidence type="ECO:0000313" key="3">
    <source>
        <dbReference type="EMBL" id="KAJ1643792.1"/>
    </source>
</evidence>
<dbReference type="PROSITE" id="PS50086">
    <property type="entry name" value="TBC_RABGAP"/>
    <property type="match status" value="1"/>
</dbReference>
<dbReference type="GO" id="GO:0005737">
    <property type="term" value="C:cytoplasm"/>
    <property type="evidence" value="ECO:0007669"/>
    <property type="project" value="UniProtKB-ARBA"/>
</dbReference>
<comment type="caution">
    <text evidence="3">The sequence shown here is derived from an EMBL/GenBank/DDBJ whole genome shotgun (WGS) entry which is preliminary data.</text>
</comment>
<proteinExistence type="predicted"/>
<keyword evidence="4" id="KW-1185">Reference proteome</keyword>
<organism evidence="3 4">
    <name type="scientific">Coemansia asiatica</name>
    <dbReference type="NCBI Taxonomy" id="1052880"/>
    <lineage>
        <taxon>Eukaryota</taxon>
        <taxon>Fungi</taxon>
        <taxon>Fungi incertae sedis</taxon>
        <taxon>Zoopagomycota</taxon>
        <taxon>Kickxellomycotina</taxon>
        <taxon>Kickxellomycetes</taxon>
        <taxon>Kickxellales</taxon>
        <taxon>Kickxellaceae</taxon>
        <taxon>Coemansia</taxon>
    </lineage>
</organism>
<dbReference type="SMART" id="SM00164">
    <property type="entry name" value="TBC"/>
    <property type="match status" value="1"/>
</dbReference>
<dbReference type="FunFam" id="1.10.8.270:FF:000011">
    <property type="entry name" value="TBC1 domain family member 5"/>
    <property type="match status" value="1"/>
</dbReference>
<dbReference type="GO" id="GO:0005096">
    <property type="term" value="F:GTPase activator activity"/>
    <property type="evidence" value="ECO:0007669"/>
    <property type="project" value="UniProtKB-KW"/>
</dbReference>
<reference evidence="3" key="1">
    <citation type="submission" date="2022-07" db="EMBL/GenBank/DDBJ databases">
        <title>Phylogenomic reconstructions and comparative analyses of Kickxellomycotina fungi.</title>
        <authorList>
            <person name="Reynolds N.K."/>
            <person name="Stajich J.E."/>
            <person name="Barry K."/>
            <person name="Grigoriev I.V."/>
            <person name="Crous P."/>
            <person name="Smith M.E."/>
        </authorList>
    </citation>
    <scope>NUCLEOTIDE SEQUENCE</scope>
    <source>
        <strain evidence="3">NBRC 105413</strain>
    </source>
</reference>
<evidence type="ECO:0000256" key="1">
    <source>
        <dbReference type="ARBA" id="ARBA00022468"/>
    </source>
</evidence>
<keyword evidence="1" id="KW-0343">GTPase activation</keyword>
<gene>
    <name evidence="3" type="ORF">LPJ64_004478</name>
</gene>
<dbReference type="SUPFAM" id="SSF47923">
    <property type="entry name" value="Ypt/Rab-GAP domain of gyp1p"/>
    <property type="match status" value="2"/>
</dbReference>
<dbReference type="EMBL" id="JANBOH010000220">
    <property type="protein sequence ID" value="KAJ1643792.1"/>
    <property type="molecule type" value="Genomic_DNA"/>
</dbReference>